<dbReference type="Proteomes" id="UP000469424">
    <property type="component" value="Unassembled WGS sequence"/>
</dbReference>
<sequence>MLVIGKKSLEKGKEKVMKKRRLMALLLSVCVGISMFPMMAFADDGSTGETKPTATDAKYFMYEEGEYDEVNDTETYEITGYKGTASTVVIPDTIKGKKVTSISLYENDDKYDKCFAKIRTLVIPEGVKDVSLDCFYMKRIVIPQSVEALDITGMHRTILDCKCGSYAEKWALSHDFPLASGTSTQIIAKATFKKSGKVVNTCKNCGASKEAKVYRADACCTGAYKGENGFYYNGKARNGHILVYAVDNQDAWLYDLEKGKDYTVKAPAGRKKIGVYYYTVTLKGKYSGTKKLAMKVAPKKTKITKISRGKKTLTVKWKKQRSQTSGYQVLYQSAKMKKPKVITVKNNKKTSVKIKKLKRKTKYYVCLRTYKNVKGKKIGIWDENNLKIVKTK</sequence>
<feature type="chain" id="PRO_5027038359" description="Fibronectin type-III domain-containing protein" evidence="1">
    <location>
        <begin position="43"/>
        <end position="392"/>
    </location>
</feature>
<feature type="domain" description="Fibronectin type-III" evidence="2">
    <location>
        <begin position="297"/>
        <end position="392"/>
    </location>
</feature>
<dbReference type="AlphaFoldDB" id="A0A6N7XM88"/>
<protein>
    <recommendedName>
        <fullName evidence="2">Fibronectin type-III domain-containing protein</fullName>
    </recommendedName>
</protein>
<proteinExistence type="predicted"/>
<keyword evidence="1" id="KW-0732">Signal</keyword>
<dbReference type="EMBL" id="VUNA01000015">
    <property type="protein sequence ID" value="MST71175.1"/>
    <property type="molecule type" value="Genomic_DNA"/>
</dbReference>
<dbReference type="SUPFAM" id="SSF49265">
    <property type="entry name" value="Fibronectin type III"/>
    <property type="match status" value="1"/>
</dbReference>
<dbReference type="PROSITE" id="PS50853">
    <property type="entry name" value="FN3"/>
    <property type="match status" value="1"/>
</dbReference>
<name>A0A6N7XM88_9FIRM</name>
<dbReference type="RefSeq" id="WP_154554736.1">
    <property type="nucleotide sequence ID" value="NZ_VUNA01000015.1"/>
</dbReference>
<evidence type="ECO:0000256" key="1">
    <source>
        <dbReference type="SAM" id="SignalP"/>
    </source>
</evidence>
<gene>
    <name evidence="3" type="ORF">FYJ65_07595</name>
</gene>
<dbReference type="InterPro" id="IPR036116">
    <property type="entry name" value="FN3_sf"/>
</dbReference>
<dbReference type="InterPro" id="IPR003961">
    <property type="entry name" value="FN3_dom"/>
</dbReference>
<reference evidence="3 4" key="1">
    <citation type="submission" date="2019-08" db="EMBL/GenBank/DDBJ databases">
        <title>In-depth cultivation of the pig gut microbiome towards novel bacterial diversity and tailored functional studies.</title>
        <authorList>
            <person name="Wylensek D."/>
            <person name="Hitch T.C.A."/>
            <person name="Clavel T."/>
        </authorList>
    </citation>
    <scope>NUCLEOTIDE SEQUENCE [LARGE SCALE GENOMIC DNA]</scope>
    <source>
        <strain evidence="3 4">WCA-MUC-591-APC-4B</strain>
    </source>
</reference>
<dbReference type="Pfam" id="PF00041">
    <property type="entry name" value="fn3"/>
    <property type="match status" value="1"/>
</dbReference>
<evidence type="ECO:0000259" key="2">
    <source>
        <dbReference type="PROSITE" id="PS50853"/>
    </source>
</evidence>
<accession>A0A6N7XM88</accession>
<dbReference type="InterPro" id="IPR013783">
    <property type="entry name" value="Ig-like_fold"/>
</dbReference>
<dbReference type="Gene3D" id="2.60.40.10">
    <property type="entry name" value="Immunoglobulins"/>
    <property type="match status" value="1"/>
</dbReference>
<evidence type="ECO:0000313" key="4">
    <source>
        <dbReference type="Proteomes" id="UP000469424"/>
    </source>
</evidence>
<evidence type="ECO:0000313" key="3">
    <source>
        <dbReference type="EMBL" id="MST71175.1"/>
    </source>
</evidence>
<comment type="caution">
    <text evidence="3">The sequence shown here is derived from an EMBL/GenBank/DDBJ whole genome shotgun (WGS) entry which is preliminary data.</text>
</comment>
<organism evidence="3 4">
    <name type="scientific">Mogibacterium kristiansenii</name>
    <dbReference type="NCBI Taxonomy" id="2606708"/>
    <lineage>
        <taxon>Bacteria</taxon>
        <taxon>Bacillati</taxon>
        <taxon>Bacillota</taxon>
        <taxon>Clostridia</taxon>
        <taxon>Peptostreptococcales</taxon>
        <taxon>Anaerovoracaceae</taxon>
        <taxon>Mogibacterium</taxon>
    </lineage>
</organism>
<feature type="signal peptide" evidence="1">
    <location>
        <begin position="1"/>
        <end position="42"/>
    </location>
</feature>
<dbReference type="InterPro" id="IPR032675">
    <property type="entry name" value="LRR_dom_sf"/>
</dbReference>
<dbReference type="Gene3D" id="3.80.10.10">
    <property type="entry name" value="Ribonuclease Inhibitor"/>
    <property type="match status" value="1"/>
</dbReference>
<keyword evidence="4" id="KW-1185">Reference proteome</keyword>